<keyword evidence="3" id="KW-0444">Lipid biosynthesis</keyword>
<dbReference type="PROSITE" id="PS50075">
    <property type="entry name" value="CARRIER"/>
    <property type="match status" value="1"/>
</dbReference>
<comment type="PTM">
    <text evidence="3">4'-phosphopantetheine is transferred from CoA to a specific serine of apo-ACP by AcpS. This modification is essential for activity because fatty acids are bound in thioester linkage to the sulfhydryl of the prosthetic group.</text>
</comment>
<dbReference type="GO" id="GO:0000036">
    <property type="term" value="F:acyl carrier activity"/>
    <property type="evidence" value="ECO:0007669"/>
    <property type="project" value="UniProtKB-UniRule"/>
</dbReference>
<organism evidence="5 6">
    <name type="scientific">Desulfocurvibacter africanus subsp. africanus str. Walvis Bay</name>
    <dbReference type="NCBI Taxonomy" id="690850"/>
    <lineage>
        <taxon>Bacteria</taxon>
        <taxon>Pseudomonadati</taxon>
        <taxon>Thermodesulfobacteriota</taxon>
        <taxon>Desulfovibrionia</taxon>
        <taxon>Desulfovibrionales</taxon>
        <taxon>Desulfovibrionaceae</taxon>
        <taxon>Desulfocurvibacter</taxon>
    </lineage>
</organism>
<keyword evidence="2 3" id="KW-0597">Phosphoprotein</keyword>
<evidence type="ECO:0000256" key="2">
    <source>
        <dbReference type="ARBA" id="ARBA00022553"/>
    </source>
</evidence>
<dbReference type="KEGG" id="daf:Desaf_3666"/>
<dbReference type="Proteomes" id="UP000007844">
    <property type="component" value="Chromosome"/>
</dbReference>
<dbReference type="HAMAP" id="MF_01217">
    <property type="entry name" value="Acyl_carrier"/>
    <property type="match status" value="1"/>
</dbReference>
<dbReference type="InterPro" id="IPR003231">
    <property type="entry name" value="ACP"/>
</dbReference>
<comment type="function">
    <text evidence="3">Carrier of the growing fatty acid chain in fatty acid biosynthesis.</text>
</comment>
<dbReference type="RefSeq" id="WP_005984252.1">
    <property type="nucleotide sequence ID" value="NC_016629.1"/>
</dbReference>
<dbReference type="Pfam" id="PF00550">
    <property type="entry name" value="PP-binding"/>
    <property type="match status" value="1"/>
</dbReference>
<dbReference type="eggNOG" id="COG0236">
    <property type="taxonomic scope" value="Bacteria"/>
</dbReference>
<dbReference type="HOGENOM" id="CLU_108696_5_4_7"/>
<keyword evidence="3" id="KW-0275">Fatty acid biosynthesis</keyword>
<comment type="similarity">
    <text evidence="3">Belongs to the acyl carrier protein (ACP) family.</text>
</comment>
<dbReference type="SUPFAM" id="SSF47336">
    <property type="entry name" value="ACP-like"/>
    <property type="match status" value="1"/>
</dbReference>
<comment type="subcellular location">
    <subcellularLocation>
        <location evidence="3">Cytoplasm</location>
    </subcellularLocation>
</comment>
<evidence type="ECO:0000256" key="3">
    <source>
        <dbReference type="HAMAP-Rule" id="MF_01217"/>
    </source>
</evidence>
<keyword evidence="6" id="KW-1185">Reference proteome</keyword>
<keyword evidence="3" id="KW-0276">Fatty acid metabolism</keyword>
<proteinExistence type="inferred from homology"/>
<dbReference type="EMBL" id="CP003221">
    <property type="protein sequence ID" value="EGJ51943.1"/>
    <property type="molecule type" value="Genomic_DNA"/>
</dbReference>
<dbReference type="NCBIfam" id="NF003757">
    <property type="entry name" value="PRK05350.1"/>
    <property type="match status" value="1"/>
</dbReference>
<feature type="domain" description="Carrier" evidence="4">
    <location>
        <begin position="1"/>
        <end position="80"/>
    </location>
</feature>
<keyword evidence="1 3" id="KW-0596">Phosphopantetheine</keyword>
<sequence>MTDQEVIAIVNKALAEEFELDEAVMVPEANLYQDLELDSLDAVDMVIVLENAFGCKLRDEEAIRSIRTLSDLYKFILKKKEGVTA</sequence>
<evidence type="ECO:0000259" key="4">
    <source>
        <dbReference type="PROSITE" id="PS50075"/>
    </source>
</evidence>
<evidence type="ECO:0000313" key="6">
    <source>
        <dbReference type="Proteomes" id="UP000007844"/>
    </source>
</evidence>
<dbReference type="GO" id="GO:0005737">
    <property type="term" value="C:cytoplasm"/>
    <property type="evidence" value="ECO:0007669"/>
    <property type="project" value="UniProtKB-SubCell"/>
</dbReference>
<protein>
    <recommendedName>
        <fullName evidence="3">Acyl carrier protein</fullName>
        <shortName evidence="3">ACP</shortName>
    </recommendedName>
</protein>
<comment type="pathway">
    <text evidence="3">Lipid metabolism; fatty acid biosynthesis.</text>
</comment>
<keyword evidence="3" id="KW-0963">Cytoplasm</keyword>
<accession>F3YZB4</accession>
<dbReference type="InterPro" id="IPR036736">
    <property type="entry name" value="ACP-like_sf"/>
</dbReference>
<dbReference type="UniPathway" id="UPA00094"/>
<keyword evidence="3" id="KW-0443">Lipid metabolism</keyword>
<evidence type="ECO:0000256" key="1">
    <source>
        <dbReference type="ARBA" id="ARBA00022450"/>
    </source>
</evidence>
<dbReference type="AlphaFoldDB" id="F3YZB4"/>
<name>F3YZB4_DESAF</name>
<reference evidence="5 6" key="1">
    <citation type="journal article" date="2011" name="J. Bacteriol.">
        <title>Genome sequence of the mercury-methylating and pleomorphic Desulfovibrio africanus Strain Walvis Bay.</title>
        <authorList>
            <person name="Brown S.D."/>
            <person name="Wall J.D."/>
            <person name="Kucken A.M."/>
            <person name="Gilmour C.C."/>
            <person name="Podar M."/>
            <person name="Brandt C.C."/>
            <person name="Teshima H."/>
            <person name="Detter J.C."/>
            <person name="Han C.S."/>
            <person name="Land M.L."/>
            <person name="Lucas S."/>
            <person name="Han J."/>
            <person name="Pennacchio L."/>
            <person name="Nolan M."/>
            <person name="Pitluck S."/>
            <person name="Woyke T."/>
            <person name="Goodwin L."/>
            <person name="Palumbo A.V."/>
            <person name="Elias D.A."/>
        </authorList>
    </citation>
    <scope>NUCLEOTIDE SEQUENCE [LARGE SCALE GENOMIC DNA]</scope>
    <source>
        <strain evidence="5 6">Walvis Bay</strain>
    </source>
</reference>
<dbReference type="STRING" id="690850.Desaf_3666"/>
<evidence type="ECO:0000313" key="5">
    <source>
        <dbReference type="EMBL" id="EGJ51943.1"/>
    </source>
</evidence>
<feature type="modified residue" description="O-(pantetheine 4'-phosphoryl)serine" evidence="3">
    <location>
        <position position="39"/>
    </location>
</feature>
<dbReference type="Gene3D" id="1.10.1200.10">
    <property type="entry name" value="ACP-like"/>
    <property type="match status" value="1"/>
</dbReference>
<gene>
    <name evidence="3" type="primary">acpP</name>
    <name evidence="5" type="ORF">Desaf_3666</name>
</gene>
<dbReference type="InterPro" id="IPR009081">
    <property type="entry name" value="PP-bd_ACP"/>
</dbReference>